<gene>
    <name evidence="13" type="ORF">BXZ70DRAFT_941564</name>
</gene>
<dbReference type="InterPro" id="IPR029063">
    <property type="entry name" value="SAM-dependent_MTases_sf"/>
</dbReference>
<dbReference type="EC" id="2.1.1.37" evidence="2"/>
<evidence type="ECO:0000256" key="7">
    <source>
        <dbReference type="ARBA" id="ARBA00023125"/>
    </source>
</evidence>
<comment type="caution">
    <text evidence="13">The sequence shown here is derived from an EMBL/GenBank/DDBJ whole genome shotgun (WGS) entry which is preliminary data.</text>
</comment>
<organism evidence="13 14">
    <name type="scientific">Cristinia sonorae</name>
    <dbReference type="NCBI Taxonomy" id="1940300"/>
    <lineage>
        <taxon>Eukaryota</taxon>
        <taxon>Fungi</taxon>
        <taxon>Dikarya</taxon>
        <taxon>Basidiomycota</taxon>
        <taxon>Agaricomycotina</taxon>
        <taxon>Agaricomycetes</taxon>
        <taxon>Agaricomycetidae</taxon>
        <taxon>Agaricales</taxon>
        <taxon>Pleurotineae</taxon>
        <taxon>Stephanosporaceae</taxon>
        <taxon>Cristinia</taxon>
    </lineage>
</organism>
<sequence length="1161" mass="131300">MAIIGEDPDELEYKVTNQSGQGPKKPLRYLSDFAFFDARKELEMVSLDVLDGADGTERYEAAGYVAPVFLNEEDAGQEDEEEEGAMQRLRTSRAVLYSLNYASEDEPVYLETQFAWYILRNPSSAYRAIYQDFYQPRRITQMVVTAALRNPDWRYKDFQDNHLEAFDDLLGRRLGLAMINSAIPTMKHIVPRLPDIAKLRTVPLIRELVGNEIRPVANGGIFPVVSRTVNLALAATTTTTNLDLAVLLPKNQNPTQVTPLVDKLGFGLFRGRIQVVGPSSRKADKVTMGRFRRQERLKLVRYVQADRSLEKKVVFPGSERLRGVYWKAVQVDDVEYRIGDCVVARAGAYEGRAEPRIPVEARDLPEDAPVADYFWFGKIVFINQQTKQMHVQWFEHASKTILQEICNPRELFLTMTCSDVDVSLVAGKVIVRYTRPDPLVLPSELDPFDYFCTLSYSDKDGSFTALPQNSGMPSSDPPDNCPVCRAALQDDAENFPQAVDDGFTFHGTEYHVADFVLVLSSDVVCRVGQIEEISWSNSARDEDGGKFKFRALGRISDLVNLPGCPEDVIKDERHLYLTDEVYETPMRQIAGKCTVVHADSFADAADFERYLSASPYHFYARFKFTEAVDEDGPAWRHSVPIDPEEFILCNSCAADLLERLRQLKEFRALRARKPLRTFDPFGGVGAFSAGMEEAGCIKLTHAVEISPSAAETLKKNSPDVVVYNQCSNIMLRYAIKKHKGHDVEVPMNLADKSLVADPPQPGSVDCIVAGFPCQPHSRLNMFQRANDNKSHLMLTLCSWVDFLRPKYCFFENVRGFLQYKLNATQAGRFRVEGGIEMGGLKWFINSLLEMNYQVRYGLLQAAHYGTPQARVRFFLIAAQPAHPLPAFPVPVYDFPEKDALEIRSANLPKPIAPLNAATKPIHHFVTVDDAIGDLPRFDWASPRRPSQPPRRIPHPEDPTTESIVPSLPCDKTRAFCGYHGPNAMYHHEKPRTAFQKRCREKPVTDLQHYTKVSKAQVVERVVNIPLRAKADYRTLKQSDWEWQFSNPSSAVARDGFRPGLYGRLDKDGYFRTTVTNVEPTAKQSWVLNPFCKRVVTVRELARSQGFPDHFVFYSKNNDVKTMQRQIGNAVPWPVSVALGRELSDAMMKKWIDDKANAITIV</sequence>
<dbReference type="SMART" id="SM00439">
    <property type="entry name" value="BAH"/>
    <property type="match status" value="2"/>
</dbReference>
<feature type="region of interest" description="Disordered" evidence="11">
    <location>
        <begin position="938"/>
        <end position="964"/>
    </location>
</feature>
<evidence type="ECO:0000256" key="5">
    <source>
        <dbReference type="ARBA" id="ARBA00022691"/>
    </source>
</evidence>
<evidence type="ECO:0000256" key="8">
    <source>
        <dbReference type="ARBA" id="ARBA00023242"/>
    </source>
</evidence>
<evidence type="ECO:0000256" key="10">
    <source>
        <dbReference type="PROSITE-ProRule" id="PRU01016"/>
    </source>
</evidence>
<dbReference type="PANTHER" id="PTHR10629">
    <property type="entry name" value="CYTOSINE-SPECIFIC METHYLTRANSFERASE"/>
    <property type="match status" value="1"/>
</dbReference>
<keyword evidence="6" id="KW-0677">Repeat</keyword>
<dbReference type="GO" id="GO:0003677">
    <property type="term" value="F:DNA binding"/>
    <property type="evidence" value="ECO:0007669"/>
    <property type="project" value="UniProtKB-KW"/>
</dbReference>
<protein>
    <recommendedName>
        <fullName evidence="2">DNA (cytosine-5-)-methyltransferase</fullName>
        <ecNumber evidence="2">2.1.1.37</ecNumber>
    </recommendedName>
</protein>
<dbReference type="Gene3D" id="3.40.50.150">
    <property type="entry name" value="Vaccinia Virus protein VP39"/>
    <property type="match status" value="1"/>
</dbReference>
<name>A0A8K0XPR2_9AGAR</name>
<dbReference type="Proteomes" id="UP000813824">
    <property type="component" value="Unassembled WGS sequence"/>
</dbReference>
<dbReference type="InterPro" id="IPR001025">
    <property type="entry name" value="BAH_dom"/>
</dbReference>
<keyword evidence="14" id="KW-1185">Reference proteome</keyword>
<dbReference type="AlphaFoldDB" id="A0A8K0XPR2"/>
<keyword evidence="7" id="KW-0238">DNA-binding</keyword>
<dbReference type="GO" id="GO:0006346">
    <property type="term" value="P:DNA methylation-dependent constitutive heterochromatin formation"/>
    <property type="evidence" value="ECO:0007669"/>
    <property type="project" value="InterPro"/>
</dbReference>
<dbReference type="Gene3D" id="2.30.30.490">
    <property type="match status" value="2"/>
</dbReference>
<dbReference type="OrthoDB" id="5376140at2759"/>
<evidence type="ECO:0000256" key="9">
    <source>
        <dbReference type="PIRSR" id="PIRSR037404-1"/>
    </source>
</evidence>
<dbReference type="SUPFAM" id="SSF53335">
    <property type="entry name" value="S-adenosyl-L-methionine-dependent methyltransferases"/>
    <property type="match status" value="1"/>
</dbReference>
<dbReference type="GO" id="GO:0005634">
    <property type="term" value="C:nucleus"/>
    <property type="evidence" value="ECO:0007669"/>
    <property type="project" value="UniProtKB-SubCell"/>
</dbReference>
<evidence type="ECO:0000256" key="3">
    <source>
        <dbReference type="ARBA" id="ARBA00022603"/>
    </source>
</evidence>
<dbReference type="PROSITE" id="PS51038">
    <property type="entry name" value="BAH"/>
    <property type="match status" value="2"/>
</dbReference>
<keyword evidence="4 10" id="KW-0808">Transferase</keyword>
<dbReference type="Gene3D" id="3.90.120.10">
    <property type="entry name" value="DNA Methylase, subunit A, domain 2"/>
    <property type="match status" value="1"/>
</dbReference>
<dbReference type="GO" id="GO:0003886">
    <property type="term" value="F:DNA (cytosine-5-)-methyltransferase activity"/>
    <property type="evidence" value="ECO:0007669"/>
    <property type="project" value="UniProtKB-EC"/>
</dbReference>
<evidence type="ECO:0000313" key="13">
    <source>
        <dbReference type="EMBL" id="KAH8099860.1"/>
    </source>
</evidence>
<accession>A0A8K0XPR2</accession>
<evidence type="ECO:0000256" key="4">
    <source>
        <dbReference type="ARBA" id="ARBA00022679"/>
    </source>
</evidence>
<dbReference type="InterPro" id="IPR050390">
    <property type="entry name" value="C5-Methyltransferase"/>
</dbReference>
<reference evidence="13" key="1">
    <citation type="journal article" date="2021" name="New Phytol.">
        <title>Evolutionary innovations through gain and loss of genes in the ectomycorrhizal Boletales.</title>
        <authorList>
            <person name="Wu G."/>
            <person name="Miyauchi S."/>
            <person name="Morin E."/>
            <person name="Kuo A."/>
            <person name="Drula E."/>
            <person name="Varga T."/>
            <person name="Kohler A."/>
            <person name="Feng B."/>
            <person name="Cao Y."/>
            <person name="Lipzen A."/>
            <person name="Daum C."/>
            <person name="Hundley H."/>
            <person name="Pangilinan J."/>
            <person name="Johnson J."/>
            <person name="Barry K."/>
            <person name="LaButti K."/>
            <person name="Ng V."/>
            <person name="Ahrendt S."/>
            <person name="Min B."/>
            <person name="Choi I.G."/>
            <person name="Park H."/>
            <person name="Plett J.M."/>
            <person name="Magnuson J."/>
            <person name="Spatafora J.W."/>
            <person name="Nagy L.G."/>
            <person name="Henrissat B."/>
            <person name="Grigoriev I.V."/>
            <person name="Yang Z.L."/>
            <person name="Xu J."/>
            <person name="Martin F.M."/>
        </authorList>
    </citation>
    <scope>NUCLEOTIDE SEQUENCE</scope>
    <source>
        <strain evidence="13">KKN 215</strain>
    </source>
</reference>
<dbReference type="InterPro" id="IPR001525">
    <property type="entry name" value="C5_MeTfrase"/>
</dbReference>
<dbReference type="PRINTS" id="PR00105">
    <property type="entry name" value="C5METTRFRASE"/>
</dbReference>
<dbReference type="Pfam" id="PF12047">
    <property type="entry name" value="DNMT1-RFD"/>
    <property type="match status" value="1"/>
</dbReference>
<dbReference type="InterPro" id="IPR043151">
    <property type="entry name" value="BAH_sf"/>
</dbReference>
<dbReference type="GO" id="GO:0044027">
    <property type="term" value="P:negative regulation of gene expression via chromosomal CpG island methylation"/>
    <property type="evidence" value="ECO:0007669"/>
    <property type="project" value="TreeGrafter"/>
</dbReference>
<dbReference type="PANTHER" id="PTHR10629:SF52">
    <property type="entry name" value="DNA (CYTOSINE-5)-METHYLTRANSFERASE 1"/>
    <property type="match status" value="1"/>
</dbReference>
<feature type="region of interest" description="Disordered" evidence="11">
    <location>
        <begin position="1"/>
        <end position="23"/>
    </location>
</feature>
<evidence type="ECO:0000256" key="6">
    <source>
        <dbReference type="ARBA" id="ARBA00022737"/>
    </source>
</evidence>
<feature type="domain" description="BAH" evidence="12">
    <location>
        <begin position="334"/>
        <end position="467"/>
    </location>
</feature>
<dbReference type="Pfam" id="PF00145">
    <property type="entry name" value="DNA_methylase"/>
    <property type="match status" value="1"/>
</dbReference>
<keyword evidence="5 10" id="KW-0949">S-adenosyl-L-methionine</keyword>
<proteinExistence type="inferred from homology"/>
<comment type="subcellular location">
    <subcellularLocation>
        <location evidence="1">Nucleus</location>
    </subcellularLocation>
</comment>
<keyword evidence="8" id="KW-0539">Nucleus</keyword>
<keyword evidence="3 10" id="KW-0489">Methyltransferase</keyword>
<evidence type="ECO:0000256" key="11">
    <source>
        <dbReference type="SAM" id="MobiDB-lite"/>
    </source>
</evidence>
<dbReference type="EMBL" id="JAEVFJ010000018">
    <property type="protein sequence ID" value="KAH8099860.1"/>
    <property type="molecule type" value="Genomic_DNA"/>
</dbReference>
<dbReference type="GO" id="GO:0003682">
    <property type="term" value="F:chromatin binding"/>
    <property type="evidence" value="ECO:0007669"/>
    <property type="project" value="InterPro"/>
</dbReference>
<dbReference type="PROSITE" id="PS51679">
    <property type="entry name" value="SAM_MT_C5"/>
    <property type="match status" value="1"/>
</dbReference>
<dbReference type="PIRSF" id="PIRSF037404">
    <property type="entry name" value="DNMT1"/>
    <property type="match status" value="1"/>
</dbReference>
<dbReference type="GO" id="GO:0032259">
    <property type="term" value="P:methylation"/>
    <property type="evidence" value="ECO:0007669"/>
    <property type="project" value="UniProtKB-KW"/>
</dbReference>
<evidence type="ECO:0000259" key="12">
    <source>
        <dbReference type="PROSITE" id="PS51038"/>
    </source>
</evidence>
<feature type="domain" description="BAH" evidence="12">
    <location>
        <begin position="508"/>
        <end position="635"/>
    </location>
</feature>
<evidence type="ECO:0000256" key="2">
    <source>
        <dbReference type="ARBA" id="ARBA00011975"/>
    </source>
</evidence>
<dbReference type="InterPro" id="IPR022702">
    <property type="entry name" value="Cytosine_MeTrfase1_RFD"/>
</dbReference>
<feature type="compositionally biased region" description="Acidic residues" evidence="11">
    <location>
        <begin position="1"/>
        <end position="10"/>
    </location>
</feature>
<feature type="active site" evidence="9 10">
    <location>
        <position position="773"/>
    </location>
</feature>
<evidence type="ECO:0000313" key="14">
    <source>
        <dbReference type="Proteomes" id="UP000813824"/>
    </source>
</evidence>
<comment type="similarity">
    <text evidence="10">Belongs to the class I-like SAM-binding methyltransferase superfamily. C5-methyltransferase family.</text>
</comment>
<evidence type="ECO:0000256" key="1">
    <source>
        <dbReference type="ARBA" id="ARBA00004123"/>
    </source>
</evidence>
<dbReference type="Pfam" id="PF01426">
    <property type="entry name" value="BAH"/>
    <property type="match status" value="1"/>
</dbReference>